<reference evidence="1" key="1">
    <citation type="submission" date="2023-07" db="EMBL/GenBank/DDBJ databases">
        <title>Sorghum-associated microbial communities from plants grown in Nebraska, USA.</title>
        <authorList>
            <person name="Schachtman D."/>
        </authorList>
    </citation>
    <scope>NUCLEOTIDE SEQUENCE</scope>
    <source>
        <strain evidence="1">2697</strain>
    </source>
</reference>
<protein>
    <submittedName>
        <fullName evidence="1">CubicO group peptidase (Beta-lactamase class C family)</fullName>
    </submittedName>
</protein>
<dbReference type="EMBL" id="JAVDTF010000002">
    <property type="protein sequence ID" value="MDR6784534.1"/>
    <property type="molecule type" value="Genomic_DNA"/>
</dbReference>
<gene>
    <name evidence="1" type="ORF">J2X78_003099</name>
</gene>
<dbReference type="Proteomes" id="UP001246858">
    <property type="component" value="Unassembled WGS sequence"/>
</dbReference>
<keyword evidence="2" id="KW-1185">Reference proteome</keyword>
<evidence type="ECO:0000313" key="2">
    <source>
        <dbReference type="Proteomes" id="UP001246858"/>
    </source>
</evidence>
<evidence type="ECO:0000313" key="1">
    <source>
        <dbReference type="EMBL" id="MDR6784534.1"/>
    </source>
</evidence>
<name>A0ACC6KZ55_9SPHI</name>
<organism evidence="1 2">
    <name type="scientific">Pedobacter africanus</name>
    <dbReference type="NCBI Taxonomy" id="151894"/>
    <lineage>
        <taxon>Bacteria</taxon>
        <taxon>Pseudomonadati</taxon>
        <taxon>Bacteroidota</taxon>
        <taxon>Sphingobacteriia</taxon>
        <taxon>Sphingobacteriales</taxon>
        <taxon>Sphingobacteriaceae</taxon>
        <taxon>Pedobacter</taxon>
    </lineage>
</organism>
<comment type="caution">
    <text evidence="1">The sequence shown here is derived from an EMBL/GenBank/DDBJ whole genome shotgun (WGS) entry which is preliminary data.</text>
</comment>
<sequence length="401" mass="45850">MMKTVLAHCSILLLPVMLLALASPAQTIKRLDTKHVSESELTTYIRQLMDTAKVTGLGIAVFNNNKPVYSKTFGYANLPDKKRLTPNAYLYGASFSKAVFAYLVMQLVGEGILNLDKPLVQYLPRPLLSYTFPGKLKDYRDLQADKRYEKITARMCLSHTTGFPNFRWFEPDKKLRIKFKPGSRVSYSGEGMYLLQVVIQEITHTDLETLAQQRVFNPLKMFNTSYKWQPAFEDELVVGHDADGNTIDFPRRTDANAAGSMVTTLDDYIRFYTALLQGKGLKPVQWKEMTSPQIRIRSIKQFGPLSWKDSTLNDNIELAYGLGFGIIQTPYGRGFFKEGNDRGWGHYSIAFPEKKTAIVIMTNSDNGESIFRDLLAYAIGDIYTPWYWENYIPWNEKQAKR</sequence>
<proteinExistence type="predicted"/>
<accession>A0ACC6KZ55</accession>